<dbReference type="Gene3D" id="3.90.1440.10">
    <property type="entry name" value="SecA, preprotein cross-linking domain"/>
    <property type="match status" value="1"/>
</dbReference>
<evidence type="ECO:0000313" key="18">
    <source>
        <dbReference type="Proteomes" id="UP000467635"/>
    </source>
</evidence>
<evidence type="ECO:0000259" key="16">
    <source>
        <dbReference type="PROSITE" id="PS51196"/>
    </source>
</evidence>
<dbReference type="GO" id="GO:0031522">
    <property type="term" value="C:cell envelope Sec protein transport complex"/>
    <property type="evidence" value="ECO:0007669"/>
    <property type="project" value="TreeGrafter"/>
</dbReference>
<keyword evidence="7 12" id="KW-0067">ATP-binding</keyword>
<keyword evidence="6 12" id="KW-0547">Nucleotide-binding</keyword>
<evidence type="ECO:0000259" key="14">
    <source>
        <dbReference type="PROSITE" id="PS51192"/>
    </source>
</evidence>
<dbReference type="InterPro" id="IPR044722">
    <property type="entry name" value="SecA_SF2_C"/>
</dbReference>
<dbReference type="CDD" id="cd17928">
    <property type="entry name" value="DEXDc_SecA"/>
    <property type="match status" value="1"/>
</dbReference>
<dbReference type="SUPFAM" id="SSF81767">
    <property type="entry name" value="Pre-protein crosslinking domain of SecA"/>
    <property type="match status" value="1"/>
</dbReference>
<dbReference type="AlphaFoldDB" id="A0A7X2MDZ2"/>
<dbReference type="GO" id="GO:0008564">
    <property type="term" value="F:protein-exporting ATPase activity"/>
    <property type="evidence" value="ECO:0007669"/>
    <property type="project" value="UniProtKB-EC"/>
</dbReference>
<organism evidence="17 18">
    <name type="scientific">Ligilactobacillus salivarius</name>
    <dbReference type="NCBI Taxonomy" id="1624"/>
    <lineage>
        <taxon>Bacteria</taxon>
        <taxon>Bacillati</taxon>
        <taxon>Bacillota</taxon>
        <taxon>Bacilli</taxon>
        <taxon>Lactobacillales</taxon>
        <taxon>Lactobacillaceae</taxon>
        <taxon>Ligilactobacillus</taxon>
    </lineage>
</organism>
<evidence type="ECO:0000256" key="5">
    <source>
        <dbReference type="ARBA" id="ARBA00022490"/>
    </source>
</evidence>
<evidence type="ECO:0000313" key="17">
    <source>
        <dbReference type="EMBL" id="MSE07772.1"/>
    </source>
</evidence>
<gene>
    <name evidence="17" type="primary">secA2</name>
    <name evidence="12" type="synonym">secA</name>
    <name evidence="17" type="ORF">GKC33_03310</name>
</gene>
<dbReference type="InterPro" id="IPR000185">
    <property type="entry name" value="SecA"/>
</dbReference>
<dbReference type="SUPFAM" id="SSF81886">
    <property type="entry name" value="Helical scaffold and wing domains of SecA"/>
    <property type="match status" value="1"/>
</dbReference>
<dbReference type="InterPro" id="IPR014001">
    <property type="entry name" value="Helicase_ATP-bd"/>
</dbReference>
<dbReference type="InterPro" id="IPR036266">
    <property type="entry name" value="SecA_Wing/Scaffold_sf"/>
</dbReference>
<comment type="catalytic activity">
    <reaction evidence="12">
        <text>ATP + H2O + cellular proteinSide 1 = ADP + phosphate + cellular proteinSide 2.</text>
        <dbReference type="EC" id="7.4.2.8"/>
    </reaction>
</comment>
<comment type="caution">
    <text evidence="17">The sequence shown here is derived from an EMBL/GenBank/DDBJ whole genome shotgun (WGS) entry which is preliminary data.</text>
</comment>
<dbReference type="InterPro" id="IPR001650">
    <property type="entry name" value="Helicase_C-like"/>
</dbReference>
<dbReference type="GO" id="GO:0005886">
    <property type="term" value="C:plasma membrane"/>
    <property type="evidence" value="ECO:0007669"/>
    <property type="project" value="UniProtKB-SubCell"/>
</dbReference>
<keyword evidence="11 12" id="KW-0472">Membrane</keyword>
<evidence type="ECO:0000256" key="10">
    <source>
        <dbReference type="ARBA" id="ARBA00023010"/>
    </source>
</evidence>
<dbReference type="CDD" id="cd18803">
    <property type="entry name" value="SF2_C_secA"/>
    <property type="match status" value="1"/>
</dbReference>
<dbReference type="GO" id="GO:0005829">
    <property type="term" value="C:cytosol"/>
    <property type="evidence" value="ECO:0007669"/>
    <property type="project" value="TreeGrafter"/>
</dbReference>
<sequence length="784" mass="89600">MSLRLVKKILKKVNSHAEEMSKLSDNQLKDKTKQFKKRLEKGETLDDILPEAFAAIREADKRVLGMFPYDVQVMGGIVLHQGNIAEMKTGEGKTLTATMPLYLNALSGESTILVTTNDYLANRDCEEMSQVYNWMGLSAASAVSEDLEEDDGAEVKREIYASDIVYTTNNSLGFDYLIHNLASSADEKFLRPFSYVIVDEVDAVLLDTATTPLVISGAPRVQSNMYQMVDEFIVSLEEEEDFRLDEEKKNVWLTRKGIEAAQSYFRVPNLYDGKHVELVRHITLALKAHNLFEKGKDYVIEDNKMFLLDSTEGRILENTKMQQGQQQAIEAAEGAEISKDMRSMASITYQNFFRLFKKIGGMTGTGKTANAEFIETYYMKVIQIPTNKPVIRKDYPDKIYPTLREKLMASLKLVKELHEKGQPILLTTADVELSEIYSEILLHEQIPHNLLNAHNAAKEAEIISEAGQWGAVTVATSMAGRGTDIKLGKGVKELGGLAVIGTELMPSKRTELQLRGRSGRQGDPGFSQFFVSLEDDVVIDSGPKWVYKYFKKHRNDNPDVPRELKSLRFRWAMKRTQKQHDNQGYASRKQTMDYDESSKKQRNLIYSQRDELISEDGEFKFNAEEFILKYLDGYLAEHKEDFTRNELSRLIFDNLSYTYKGVPDDFPITNKDEIRKLLHQIVRKKLQEKEIMLESKAEIEGFYRLSVLKAIDAGWVEEVDNLQQLRSIVSSRSSAQRNPVFEYHKEAARSFERMKEYVNKLITQNIMLSVIEVGENGKKDIYFA</sequence>
<dbReference type="SMART" id="SM00957">
    <property type="entry name" value="SecA_DEAD"/>
    <property type="match status" value="1"/>
</dbReference>
<keyword evidence="8 12" id="KW-0653">Protein transport</keyword>
<evidence type="ECO:0000256" key="3">
    <source>
        <dbReference type="ARBA" id="ARBA00022448"/>
    </source>
</evidence>
<evidence type="ECO:0000256" key="13">
    <source>
        <dbReference type="SAM" id="MobiDB-lite"/>
    </source>
</evidence>
<keyword evidence="5 12" id="KW-0963">Cytoplasm</keyword>
<evidence type="ECO:0000256" key="1">
    <source>
        <dbReference type="ARBA" id="ARBA00004170"/>
    </source>
</evidence>
<comment type="similarity">
    <text evidence="2 12">Belongs to the SecA family.</text>
</comment>
<reference evidence="17 18" key="1">
    <citation type="submission" date="2019-11" db="EMBL/GenBank/DDBJ databases">
        <title>Draft Genome Sequence of Plant Growth-Promoting Rhizosphere-Associated Bacteria.</title>
        <authorList>
            <person name="Vasilyev I.Y."/>
            <person name="Radchenko V."/>
            <person name="Ilnitskaya E.V."/>
        </authorList>
    </citation>
    <scope>NUCLEOTIDE SEQUENCE [LARGE SCALE GENOMIC DNA]</scope>
    <source>
        <strain evidence="17 18">VRA_01-1sq_f</strain>
    </source>
</reference>
<protein>
    <recommendedName>
        <fullName evidence="12">Protein translocase subunit SecA</fullName>
        <ecNumber evidence="12">7.4.2.8</ecNumber>
    </recommendedName>
</protein>
<feature type="binding site" evidence="12">
    <location>
        <position position="484"/>
    </location>
    <ligand>
        <name>ATP</name>
        <dbReference type="ChEBI" id="CHEBI:30616"/>
    </ligand>
</feature>
<evidence type="ECO:0000256" key="2">
    <source>
        <dbReference type="ARBA" id="ARBA00007650"/>
    </source>
</evidence>
<evidence type="ECO:0000256" key="12">
    <source>
        <dbReference type="HAMAP-Rule" id="MF_01382"/>
    </source>
</evidence>
<proteinExistence type="inferred from homology"/>
<dbReference type="Pfam" id="PF21090">
    <property type="entry name" value="P-loop_SecA"/>
    <property type="match status" value="2"/>
</dbReference>
<dbReference type="InterPro" id="IPR011115">
    <property type="entry name" value="SecA_DEAD"/>
</dbReference>
<feature type="domain" description="Helicase C-terminal" evidence="15">
    <location>
        <begin position="406"/>
        <end position="568"/>
    </location>
</feature>
<accession>A0A7X2MDZ2</accession>
<dbReference type="InterPro" id="IPR011130">
    <property type="entry name" value="SecA_preprotein_X-link_dom"/>
</dbReference>
<dbReference type="SUPFAM" id="SSF52540">
    <property type="entry name" value="P-loop containing nucleoside triphosphate hydrolases"/>
    <property type="match status" value="2"/>
</dbReference>
<dbReference type="GO" id="GO:0005524">
    <property type="term" value="F:ATP binding"/>
    <property type="evidence" value="ECO:0007669"/>
    <property type="project" value="UniProtKB-UniRule"/>
</dbReference>
<dbReference type="EMBL" id="WKKX01000084">
    <property type="protein sequence ID" value="MSE07772.1"/>
    <property type="molecule type" value="Genomic_DNA"/>
</dbReference>
<dbReference type="PANTHER" id="PTHR30612:SF0">
    <property type="entry name" value="CHLOROPLAST PROTEIN-TRANSPORTING ATPASE"/>
    <property type="match status" value="1"/>
</dbReference>
<feature type="region of interest" description="Disordered" evidence="13">
    <location>
        <begin position="578"/>
        <end position="600"/>
    </location>
</feature>
<dbReference type="InterPro" id="IPR036670">
    <property type="entry name" value="SecA_X-link_sf"/>
</dbReference>
<dbReference type="PROSITE" id="PS51196">
    <property type="entry name" value="SECA_MOTOR_DEAD"/>
    <property type="match status" value="1"/>
</dbReference>
<dbReference type="NCBIfam" id="NF006630">
    <property type="entry name" value="PRK09200.1"/>
    <property type="match status" value="1"/>
</dbReference>
<dbReference type="FunFam" id="3.40.50.300:FF:000429">
    <property type="entry name" value="Preprotein translocase subunit SecA"/>
    <property type="match status" value="1"/>
</dbReference>
<evidence type="ECO:0000256" key="8">
    <source>
        <dbReference type="ARBA" id="ARBA00022927"/>
    </source>
</evidence>
<comment type="subcellular location">
    <subcellularLocation>
        <location evidence="12">Cell membrane</location>
        <topology evidence="12">Peripheral membrane protein</topology>
        <orientation evidence="12">Cytoplasmic side</orientation>
    </subcellularLocation>
    <subcellularLocation>
        <location evidence="12">Cytoplasm</location>
    </subcellularLocation>
    <subcellularLocation>
        <location evidence="1">Membrane</location>
        <topology evidence="1">Peripheral membrane protein</topology>
    </subcellularLocation>
    <text evidence="12">Distribution is 50-50.</text>
</comment>
<dbReference type="Pfam" id="PF07516">
    <property type="entry name" value="SecA_SW"/>
    <property type="match status" value="1"/>
</dbReference>
<dbReference type="PANTHER" id="PTHR30612">
    <property type="entry name" value="SECA INNER MEMBRANE COMPONENT OF SEC PROTEIN SECRETION SYSTEM"/>
    <property type="match status" value="1"/>
</dbReference>
<feature type="binding site" evidence="12">
    <location>
        <position position="72"/>
    </location>
    <ligand>
        <name>ATP</name>
        <dbReference type="ChEBI" id="CHEBI:30616"/>
    </ligand>
</feature>
<keyword evidence="9 12" id="KW-1278">Translocase</keyword>
<dbReference type="InterPro" id="IPR011116">
    <property type="entry name" value="SecA_Wing/Scaffold"/>
</dbReference>
<dbReference type="Proteomes" id="UP000467635">
    <property type="component" value="Unassembled WGS sequence"/>
</dbReference>
<evidence type="ECO:0000256" key="11">
    <source>
        <dbReference type="ARBA" id="ARBA00023136"/>
    </source>
</evidence>
<dbReference type="InterPro" id="IPR014018">
    <property type="entry name" value="SecA_motor_DEAD"/>
</dbReference>
<dbReference type="GO" id="GO:0006605">
    <property type="term" value="P:protein targeting"/>
    <property type="evidence" value="ECO:0007669"/>
    <property type="project" value="UniProtKB-UniRule"/>
</dbReference>
<keyword evidence="10 12" id="KW-0811">Translocation</keyword>
<evidence type="ECO:0000259" key="15">
    <source>
        <dbReference type="PROSITE" id="PS51194"/>
    </source>
</evidence>
<dbReference type="PROSITE" id="PS51194">
    <property type="entry name" value="HELICASE_CTER"/>
    <property type="match status" value="1"/>
</dbReference>
<dbReference type="HAMAP" id="MF_01382">
    <property type="entry name" value="SecA"/>
    <property type="match status" value="1"/>
</dbReference>
<feature type="binding site" evidence="12">
    <location>
        <begin position="90"/>
        <end position="94"/>
    </location>
    <ligand>
        <name>ATP</name>
        <dbReference type="ChEBI" id="CHEBI:30616"/>
    </ligand>
</feature>
<evidence type="ECO:0000256" key="4">
    <source>
        <dbReference type="ARBA" id="ARBA00022475"/>
    </source>
</evidence>
<dbReference type="InterPro" id="IPR022490">
    <property type="entry name" value="SecA2"/>
</dbReference>
<keyword evidence="4 12" id="KW-1003">Cell membrane</keyword>
<dbReference type="GO" id="GO:0017038">
    <property type="term" value="P:protein import"/>
    <property type="evidence" value="ECO:0007669"/>
    <property type="project" value="InterPro"/>
</dbReference>
<keyword evidence="3 12" id="KW-0813">Transport</keyword>
<dbReference type="InterPro" id="IPR027417">
    <property type="entry name" value="P-loop_NTPase"/>
</dbReference>
<evidence type="ECO:0000256" key="6">
    <source>
        <dbReference type="ARBA" id="ARBA00022741"/>
    </source>
</evidence>
<dbReference type="Gene3D" id="3.40.50.300">
    <property type="entry name" value="P-loop containing nucleotide triphosphate hydrolases"/>
    <property type="match status" value="2"/>
</dbReference>
<feature type="domain" description="Helicase ATP-binding" evidence="14">
    <location>
        <begin position="74"/>
        <end position="237"/>
    </location>
</feature>
<dbReference type="PROSITE" id="PS51192">
    <property type="entry name" value="HELICASE_ATP_BIND_1"/>
    <property type="match status" value="1"/>
</dbReference>
<feature type="compositionally biased region" description="Basic and acidic residues" evidence="13">
    <location>
        <begin position="590"/>
        <end position="599"/>
    </location>
</feature>
<evidence type="ECO:0000256" key="9">
    <source>
        <dbReference type="ARBA" id="ARBA00022967"/>
    </source>
</evidence>
<dbReference type="Pfam" id="PF01043">
    <property type="entry name" value="SecA_PP_bind"/>
    <property type="match status" value="1"/>
</dbReference>
<name>A0A7X2MDZ2_9LACO</name>
<dbReference type="Gene3D" id="1.10.3060.10">
    <property type="entry name" value="Helical scaffold and wing domains of SecA"/>
    <property type="match status" value="1"/>
</dbReference>
<dbReference type="EC" id="7.4.2.8" evidence="12"/>
<dbReference type="GO" id="GO:0043952">
    <property type="term" value="P:protein transport by the Sec complex"/>
    <property type="evidence" value="ECO:0007669"/>
    <property type="project" value="TreeGrafter"/>
</dbReference>
<evidence type="ECO:0000256" key="7">
    <source>
        <dbReference type="ARBA" id="ARBA00022840"/>
    </source>
</evidence>
<dbReference type="NCBIfam" id="TIGR03714">
    <property type="entry name" value="secA2"/>
    <property type="match status" value="1"/>
</dbReference>
<comment type="subunit">
    <text evidence="12">Monomer and homodimer. Part of the essential Sec protein translocation apparatus which comprises SecA, SecYEG and auxiliary proteins SecDF. Other proteins may also be involved.</text>
</comment>
<dbReference type="PRINTS" id="PR00906">
    <property type="entry name" value="SECA"/>
</dbReference>
<dbReference type="SMART" id="SM00958">
    <property type="entry name" value="SecA_PP_bind"/>
    <property type="match status" value="1"/>
</dbReference>
<dbReference type="GO" id="GO:0065002">
    <property type="term" value="P:intracellular protein transmembrane transport"/>
    <property type="evidence" value="ECO:0007669"/>
    <property type="project" value="UniProtKB-UniRule"/>
</dbReference>
<comment type="function">
    <text evidence="12">Part of the Sec protein translocase complex. Interacts with the SecYEG preprotein conducting channel. Has a central role in coupling the hydrolysis of ATP to the transfer of proteins into and across the cell membrane, serving as an ATP-driven molecular motor driving the stepwise translocation of polypeptide chains across the membrane.</text>
</comment>
<feature type="domain" description="SecA family profile" evidence="16">
    <location>
        <begin position="1"/>
        <end position="562"/>
    </location>
</feature>
<dbReference type="Pfam" id="PF07517">
    <property type="entry name" value="SecA_DEAD"/>
    <property type="match status" value="1"/>
</dbReference>